<dbReference type="InterPro" id="IPR000073">
    <property type="entry name" value="AB_hydrolase_1"/>
</dbReference>
<dbReference type="EMBL" id="CP134050">
    <property type="protein sequence ID" value="WNC16501.1"/>
    <property type="molecule type" value="Genomic_DNA"/>
</dbReference>
<accession>A0ABY9T8S1</accession>
<dbReference type="Proteomes" id="UP001256827">
    <property type="component" value="Chromosome"/>
</dbReference>
<dbReference type="Pfam" id="PF12697">
    <property type="entry name" value="Abhydrolase_6"/>
    <property type="match status" value="1"/>
</dbReference>
<proteinExistence type="predicted"/>
<dbReference type="GO" id="GO:0016787">
    <property type="term" value="F:hydrolase activity"/>
    <property type="evidence" value="ECO:0007669"/>
    <property type="project" value="UniProtKB-KW"/>
</dbReference>
<dbReference type="PANTHER" id="PTHR43798:SF33">
    <property type="entry name" value="HYDROLASE, PUTATIVE (AFU_ORTHOLOGUE AFUA_2G14860)-RELATED"/>
    <property type="match status" value="1"/>
</dbReference>
<keyword evidence="2" id="KW-0378">Hydrolase</keyword>
<keyword evidence="3" id="KW-1185">Reference proteome</keyword>
<dbReference type="InterPro" id="IPR050266">
    <property type="entry name" value="AB_hydrolase_sf"/>
</dbReference>
<organism evidence="2 3">
    <name type="scientific">Brevibacillus brevis</name>
    <name type="common">Bacillus brevis</name>
    <dbReference type="NCBI Taxonomy" id="1393"/>
    <lineage>
        <taxon>Bacteria</taxon>
        <taxon>Bacillati</taxon>
        <taxon>Bacillota</taxon>
        <taxon>Bacilli</taxon>
        <taxon>Bacillales</taxon>
        <taxon>Paenibacillaceae</taxon>
        <taxon>Brevibacillus</taxon>
    </lineage>
</organism>
<name>A0ABY9T8S1_BREBE</name>
<dbReference type="PANTHER" id="PTHR43798">
    <property type="entry name" value="MONOACYLGLYCEROL LIPASE"/>
    <property type="match status" value="1"/>
</dbReference>
<dbReference type="RefSeq" id="WP_310771215.1">
    <property type="nucleotide sequence ID" value="NZ_CP134050.1"/>
</dbReference>
<evidence type="ECO:0000313" key="2">
    <source>
        <dbReference type="EMBL" id="WNC16501.1"/>
    </source>
</evidence>
<evidence type="ECO:0000259" key="1">
    <source>
        <dbReference type="Pfam" id="PF12697"/>
    </source>
</evidence>
<gene>
    <name evidence="2" type="ORF">RGB73_09325</name>
</gene>
<dbReference type="PRINTS" id="PR00111">
    <property type="entry name" value="ABHYDROLASE"/>
</dbReference>
<dbReference type="SUPFAM" id="SSF53474">
    <property type="entry name" value="alpha/beta-Hydrolases"/>
    <property type="match status" value="1"/>
</dbReference>
<feature type="domain" description="AB hydrolase-1" evidence="1">
    <location>
        <begin position="28"/>
        <end position="255"/>
    </location>
</feature>
<dbReference type="Gene3D" id="3.40.50.1820">
    <property type="entry name" value="alpha/beta hydrolase"/>
    <property type="match status" value="1"/>
</dbReference>
<evidence type="ECO:0000313" key="3">
    <source>
        <dbReference type="Proteomes" id="UP001256827"/>
    </source>
</evidence>
<dbReference type="InterPro" id="IPR029058">
    <property type="entry name" value="AB_hydrolase_fold"/>
</dbReference>
<sequence>MAEPREQLIQANEQVSFAVKIAGQGEPVVYLHGAGGLVWDPFLAELSDRYQVYAPHLPGTGQSSGLESIRDLWDLILCYYDLFDALGLESATVIGHSLGGMIALELAATDQSRVKKIVALAPAGLFREEEPVPDMFAMLPHELAAMMVADPASPVAERLRYMPTQTEERIEMTIHQMQNMQAAAKFLWPIPDKGLKRRLHRIKAPTLLIWGKQDRFMPVSYAGEFQRRITGSELELIDQAAHLVPLEQTEQVVAAIARFLSVQARVDARG</sequence>
<protein>
    <submittedName>
        <fullName evidence="2">Alpha/beta hydrolase</fullName>
    </submittedName>
</protein>
<reference evidence="2 3" key="1">
    <citation type="submission" date="2023-09" db="EMBL/GenBank/DDBJ databases">
        <title>Complete Genome and Methylome dissection of Bacillus brevis NEB573 original source of BbsI restriction endonuclease.</title>
        <authorList>
            <person name="Fomenkov A."/>
            <person name="Roberts R.D."/>
        </authorList>
    </citation>
    <scope>NUCLEOTIDE SEQUENCE [LARGE SCALE GENOMIC DNA]</scope>
    <source>
        <strain evidence="2 3">NEB573</strain>
    </source>
</reference>